<dbReference type="STRING" id="686832.A0A0C2XX27"/>
<dbReference type="Gene3D" id="3.60.130.30">
    <property type="match status" value="1"/>
</dbReference>
<evidence type="ECO:0000313" key="2">
    <source>
        <dbReference type="EMBL" id="KIM42193.1"/>
    </source>
</evidence>
<dbReference type="AlphaFoldDB" id="A0A0C2XX27"/>
<keyword evidence="3" id="KW-1185">Reference proteome</keyword>
<sequence>MPRVSDSKKKRKPHRGKRNAETAERKTAKWVESGGLERVLAKIESTTGIKTLPEYPDHFLSHRGRAQVTATLAKHFPDLTLDQLYLEREEEKLLYPTPSLHQLDPMHPPYLAARYHNVLKVPAQMALLNAWHALNALNVKYPKPEPQRSKASPALHLGIWETYRLIPIVTTDSRNQPAEVIPAMDFFLSIIGKLIAPRLRTILRREFPCQYSRQQRAYERVLILLDSDLKARPALDFGGAFFTVAAKEGSSEILHLDFNDERHSISWVVPLGDWTGGEFCLPQLGVKIPLRPGQVLVVMTKNLVHCTAPITNGKRIVLTLFCDQYLLKHGDEFLNVPVIDYSP</sequence>
<dbReference type="Proteomes" id="UP000053424">
    <property type="component" value="Unassembled WGS sequence"/>
</dbReference>
<accession>A0A0C2XX27</accession>
<protein>
    <submittedName>
        <fullName evidence="2">Uncharacterized protein</fullName>
    </submittedName>
</protein>
<reference evidence="3" key="2">
    <citation type="submission" date="2015-01" db="EMBL/GenBank/DDBJ databases">
        <title>Evolutionary Origins and Diversification of the Mycorrhizal Mutualists.</title>
        <authorList>
            <consortium name="DOE Joint Genome Institute"/>
            <consortium name="Mycorrhizal Genomics Consortium"/>
            <person name="Kohler A."/>
            <person name="Kuo A."/>
            <person name="Nagy L.G."/>
            <person name="Floudas D."/>
            <person name="Copeland A."/>
            <person name="Barry K.W."/>
            <person name="Cichocki N."/>
            <person name="Veneault-Fourrey C."/>
            <person name="LaButti K."/>
            <person name="Lindquist E.A."/>
            <person name="Lipzen A."/>
            <person name="Lundell T."/>
            <person name="Morin E."/>
            <person name="Murat C."/>
            <person name="Riley R."/>
            <person name="Ohm R."/>
            <person name="Sun H."/>
            <person name="Tunlid A."/>
            <person name="Henrissat B."/>
            <person name="Grigoriev I.V."/>
            <person name="Hibbett D.S."/>
            <person name="Martin F."/>
        </authorList>
    </citation>
    <scope>NUCLEOTIDE SEQUENCE [LARGE SCALE GENOMIC DNA]</scope>
    <source>
        <strain evidence="3">h7</strain>
    </source>
</reference>
<gene>
    <name evidence="2" type="ORF">M413DRAFT_70867</name>
</gene>
<name>A0A0C2XX27_HEBCY</name>
<dbReference type="EMBL" id="KN831778">
    <property type="protein sequence ID" value="KIM42193.1"/>
    <property type="molecule type" value="Genomic_DNA"/>
</dbReference>
<proteinExistence type="predicted"/>
<dbReference type="OrthoDB" id="3249298at2759"/>
<feature type="region of interest" description="Disordered" evidence="1">
    <location>
        <begin position="1"/>
        <end position="26"/>
    </location>
</feature>
<organism evidence="2 3">
    <name type="scientific">Hebeloma cylindrosporum</name>
    <dbReference type="NCBI Taxonomy" id="76867"/>
    <lineage>
        <taxon>Eukaryota</taxon>
        <taxon>Fungi</taxon>
        <taxon>Dikarya</taxon>
        <taxon>Basidiomycota</taxon>
        <taxon>Agaricomycotina</taxon>
        <taxon>Agaricomycetes</taxon>
        <taxon>Agaricomycetidae</taxon>
        <taxon>Agaricales</taxon>
        <taxon>Agaricineae</taxon>
        <taxon>Hymenogastraceae</taxon>
        <taxon>Hebeloma</taxon>
    </lineage>
</organism>
<evidence type="ECO:0000256" key="1">
    <source>
        <dbReference type="SAM" id="MobiDB-lite"/>
    </source>
</evidence>
<evidence type="ECO:0000313" key="3">
    <source>
        <dbReference type="Proteomes" id="UP000053424"/>
    </source>
</evidence>
<dbReference type="HOGENOM" id="CLU_829432_0_0_1"/>
<feature type="compositionally biased region" description="Basic residues" evidence="1">
    <location>
        <begin position="8"/>
        <end position="17"/>
    </location>
</feature>
<reference evidence="2 3" key="1">
    <citation type="submission" date="2014-04" db="EMBL/GenBank/DDBJ databases">
        <authorList>
            <consortium name="DOE Joint Genome Institute"/>
            <person name="Kuo A."/>
            <person name="Gay G."/>
            <person name="Dore J."/>
            <person name="Kohler A."/>
            <person name="Nagy L.G."/>
            <person name="Floudas D."/>
            <person name="Copeland A."/>
            <person name="Barry K.W."/>
            <person name="Cichocki N."/>
            <person name="Veneault-Fourrey C."/>
            <person name="LaButti K."/>
            <person name="Lindquist E.A."/>
            <person name="Lipzen A."/>
            <person name="Lundell T."/>
            <person name="Morin E."/>
            <person name="Murat C."/>
            <person name="Sun H."/>
            <person name="Tunlid A."/>
            <person name="Henrissat B."/>
            <person name="Grigoriev I.V."/>
            <person name="Hibbett D.S."/>
            <person name="Martin F."/>
            <person name="Nordberg H.P."/>
            <person name="Cantor M.N."/>
            <person name="Hua S.X."/>
        </authorList>
    </citation>
    <scope>NUCLEOTIDE SEQUENCE [LARGE SCALE GENOMIC DNA]</scope>
    <source>
        <strain evidence="3">h7</strain>
    </source>
</reference>